<reference evidence="4 5" key="1">
    <citation type="submission" date="2017-05" db="EMBL/GenBank/DDBJ databases">
        <authorList>
            <person name="Song R."/>
            <person name="Chenine A.L."/>
            <person name="Ruprecht R.M."/>
        </authorList>
    </citation>
    <scope>NUCLEOTIDE SEQUENCE [LARGE SCALE GENOMIC DNA]</scope>
    <source>
        <strain evidence="4 5">CECT 8489</strain>
    </source>
</reference>
<protein>
    <submittedName>
        <fullName evidence="4">Putative FAD-linked oxidoreductase</fullName>
        <ecNumber evidence="4">1.-.-.-</ecNumber>
    </submittedName>
</protein>
<name>A0A238J4E3_9RHOB</name>
<dbReference type="EC" id="1.-.-.-" evidence="4"/>
<evidence type="ECO:0000313" key="4">
    <source>
        <dbReference type="EMBL" id="SMX24774.1"/>
    </source>
</evidence>
<keyword evidence="1" id="KW-0285">Flavoprotein</keyword>
<dbReference type="InterPro" id="IPR016164">
    <property type="entry name" value="FAD-linked_Oxase-like_C"/>
</dbReference>
<dbReference type="Gene3D" id="3.30.465.10">
    <property type="match status" value="1"/>
</dbReference>
<evidence type="ECO:0000313" key="5">
    <source>
        <dbReference type="Proteomes" id="UP000201838"/>
    </source>
</evidence>
<sequence>MIEPTTEQEIAQAVRDAAGPLSIRGGGTRGMAPASGEVFSLARVSGISLYEPGALTIVAGAGTPMSEIDAALQSEGQMLPFEPMDHRVLLGTSGEPTIGGVVGANVSGPRRLRAGGCRDSLIGVRFVDGRGEVLKNGGRVMKNVTGYDLVKLMSGSYGTLGVLSEVSFKLLPKPDATGVLTLTGLPLADGIAAMSAALGSPYEVTGAAMTPAKGDAESIVRLRLEGFESSVSYRGEQLKKTLAQFGTADFALGGEDDWRAVRDVEAFASKTCVWRLAIKASDVPAMLEDGIWPKFPCDALLDWGGGLVWIGCDDAELGKIAQDPVAAGALLHTHLQDHMKTIGGHATLLKAPDALKVRVPVFQPEAAPLAALANGLRTQFDPRGILNPGVMG</sequence>
<evidence type="ECO:0000256" key="2">
    <source>
        <dbReference type="ARBA" id="ARBA00022827"/>
    </source>
</evidence>
<dbReference type="GO" id="GO:0016491">
    <property type="term" value="F:oxidoreductase activity"/>
    <property type="evidence" value="ECO:0007669"/>
    <property type="project" value="UniProtKB-KW"/>
</dbReference>
<feature type="domain" description="FAD-binding PCMH-type" evidence="3">
    <location>
        <begin position="1"/>
        <end position="173"/>
    </location>
</feature>
<dbReference type="PANTHER" id="PTHR11748:SF103">
    <property type="entry name" value="GLYCOLATE OXIDASE SUBUNIT GLCE"/>
    <property type="match status" value="1"/>
</dbReference>
<dbReference type="InterPro" id="IPR016166">
    <property type="entry name" value="FAD-bd_PCMH"/>
</dbReference>
<dbReference type="PANTHER" id="PTHR11748">
    <property type="entry name" value="D-LACTATE DEHYDROGENASE"/>
    <property type="match status" value="1"/>
</dbReference>
<evidence type="ECO:0000256" key="1">
    <source>
        <dbReference type="ARBA" id="ARBA00022630"/>
    </source>
</evidence>
<keyword evidence="5" id="KW-1185">Reference proteome</keyword>
<dbReference type="InterPro" id="IPR016169">
    <property type="entry name" value="FAD-bd_PCMH_sub2"/>
</dbReference>
<dbReference type="Proteomes" id="UP000201838">
    <property type="component" value="Unassembled WGS sequence"/>
</dbReference>
<dbReference type="PROSITE" id="PS51387">
    <property type="entry name" value="FAD_PCMH"/>
    <property type="match status" value="1"/>
</dbReference>
<gene>
    <name evidence="4" type="ORF">BOA8489_02903</name>
</gene>
<dbReference type="SUPFAM" id="SSF56176">
    <property type="entry name" value="FAD-binding/transporter-associated domain-like"/>
    <property type="match status" value="1"/>
</dbReference>
<accession>A0A238J4E3</accession>
<evidence type="ECO:0000259" key="3">
    <source>
        <dbReference type="PROSITE" id="PS51387"/>
    </source>
</evidence>
<proteinExistence type="predicted"/>
<dbReference type="InterPro" id="IPR006094">
    <property type="entry name" value="Oxid_FAD_bind_N"/>
</dbReference>
<dbReference type="InterPro" id="IPR036318">
    <property type="entry name" value="FAD-bd_PCMH-like_sf"/>
</dbReference>
<dbReference type="GO" id="GO:0071949">
    <property type="term" value="F:FAD binding"/>
    <property type="evidence" value="ECO:0007669"/>
    <property type="project" value="InterPro"/>
</dbReference>
<dbReference type="EMBL" id="FXXQ01000010">
    <property type="protein sequence ID" value="SMX24774.1"/>
    <property type="molecule type" value="Genomic_DNA"/>
</dbReference>
<dbReference type="RefSeq" id="WP_306345765.1">
    <property type="nucleotide sequence ID" value="NZ_FXXQ01000010.1"/>
</dbReference>
<dbReference type="AlphaFoldDB" id="A0A238J4E3"/>
<dbReference type="SUPFAM" id="SSF55103">
    <property type="entry name" value="FAD-linked oxidases, C-terminal domain"/>
    <property type="match status" value="1"/>
</dbReference>
<keyword evidence="2" id="KW-0274">FAD</keyword>
<organism evidence="4 5">
    <name type="scientific">Boseongicola aestuarii</name>
    <dbReference type="NCBI Taxonomy" id="1470561"/>
    <lineage>
        <taxon>Bacteria</taxon>
        <taxon>Pseudomonadati</taxon>
        <taxon>Pseudomonadota</taxon>
        <taxon>Alphaproteobacteria</taxon>
        <taxon>Rhodobacterales</taxon>
        <taxon>Paracoccaceae</taxon>
        <taxon>Boseongicola</taxon>
    </lineage>
</organism>
<keyword evidence="4" id="KW-0560">Oxidoreductase</keyword>
<dbReference type="Pfam" id="PF01565">
    <property type="entry name" value="FAD_binding_4"/>
    <property type="match status" value="1"/>
</dbReference>